<dbReference type="EMBL" id="MU971456">
    <property type="protein sequence ID" value="KAK9234682.1"/>
    <property type="molecule type" value="Genomic_DNA"/>
</dbReference>
<dbReference type="Proteomes" id="UP001433508">
    <property type="component" value="Unassembled WGS sequence"/>
</dbReference>
<sequence>MHGLPLQLPIRIYLDTINDIVTGKNISEFNAVVLIHCHMANMVSGLEGSFDPVASSTLFTLFERELESVKTTFREIWTPELEISLQAAKLCLYDFSLCHTGRLASGARRLGHLEPAELLILTYGMTAASRMIDIFKSKLDNEYVVNNMVPSRLLICYSKRFVLLMIYASLFLFRILGMQSHLEKADIVLVRSKVQTAISVHRRLAREPGDQHDRVAGLIEVLARIEPSFYMEHFRSEYSQSLISECFQIARERRFGNLTRVESGDDASGVDADAVQVPPLLTDTQPTADPSVLLDADPVSQSDITISDFNSSELRWGVWDNVIFDSLMM</sequence>
<organism evidence="1 2">
    <name type="scientific">Lipomyces kononenkoae</name>
    <name type="common">Yeast</name>
    <dbReference type="NCBI Taxonomy" id="34357"/>
    <lineage>
        <taxon>Eukaryota</taxon>
        <taxon>Fungi</taxon>
        <taxon>Dikarya</taxon>
        <taxon>Ascomycota</taxon>
        <taxon>Saccharomycotina</taxon>
        <taxon>Lipomycetes</taxon>
        <taxon>Lipomycetales</taxon>
        <taxon>Lipomycetaceae</taxon>
        <taxon>Lipomyces</taxon>
    </lineage>
</organism>
<gene>
    <name evidence="1" type="ORF">V1525DRAFT_428339</name>
</gene>
<protein>
    <submittedName>
        <fullName evidence="1">Uncharacterized protein</fullName>
    </submittedName>
</protein>
<keyword evidence="2" id="KW-1185">Reference proteome</keyword>
<proteinExistence type="predicted"/>
<reference evidence="2" key="1">
    <citation type="journal article" date="2024" name="Front. Bioeng. Biotechnol.">
        <title>Genome-scale model development and genomic sequencing of the oleaginous clade Lipomyces.</title>
        <authorList>
            <person name="Czajka J.J."/>
            <person name="Han Y."/>
            <person name="Kim J."/>
            <person name="Mondo S.J."/>
            <person name="Hofstad B.A."/>
            <person name="Robles A."/>
            <person name="Haridas S."/>
            <person name="Riley R."/>
            <person name="LaButti K."/>
            <person name="Pangilinan J."/>
            <person name="Andreopoulos W."/>
            <person name="Lipzen A."/>
            <person name="Yan J."/>
            <person name="Wang M."/>
            <person name="Ng V."/>
            <person name="Grigoriev I.V."/>
            <person name="Spatafora J.W."/>
            <person name="Magnuson J.K."/>
            <person name="Baker S.E."/>
            <person name="Pomraning K.R."/>
        </authorList>
    </citation>
    <scope>NUCLEOTIDE SEQUENCE [LARGE SCALE GENOMIC DNA]</scope>
    <source>
        <strain evidence="2">CBS 7786</strain>
    </source>
</reference>
<accession>A0ACC3SV84</accession>
<evidence type="ECO:0000313" key="2">
    <source>
        <dbReference type="Proteomes" id="UP001433508"/>
    </source>
</evidence>
<name>A0ACC3SV84_LIPKO</name>
<comment type="caution">
    <text evidence="1">The sequence shown here is derived from an EMBL/GenBank/DDBJ whole genome shotgun (WGS) entry which is preliminary data.</text>
</comment>
<evidence type="ECO:0000313" key="1">
    <source>
        <dbReference type="EMBL" id="KAK9234682.1"/>
    </source>
</evidence>